<keyword evidence="2" id="KW-1185">Reference proteome</keyword>
<gene>
    <name evidence="1" type="ORF">BO83DRAFT_432965</name>
</gene>
<protein>
    <submittedName>
        <fullName evidence="1">Uncharacterized protein</fullName>
    </submittedName>
</protein>
<dbReference type="OrthoDB" id="3766406at2759"/>
<comment type="caution">
    <text evidence="1">The sequence shown here is derived from an EMBL/GenBank/DDBJ whole genome shotgun (WGS) entry which is preliminary data.</text>
</comment>
<dbReference type="EMBL" id="MSFU01000056">
    <property type="protein sequence ID" value="PWY61716.1"/>
    <property type="molecule type" value="Genomic_DNA"/>
</dbReference>
<sequence>MTCKQLYAAYGPIPSPESLQHHGQFAPIRHGYGSHTFVILRWKALRCLENDRWQACFRCLLLHPPALFPIQKHNRNPTELYCNLGPLAGIVDICPCKKITFHDAMDLLEVLRIRQRSLGTFPNQLATGVSQRFCWHSCTQHYGSTQLEIAVYPTLGSEDQLVIRTEYQLSTKQGPLGLTPHLACAHRSLVSWLASVWQRNSRGLPREFSVPNSDISTCQLCNTTLKCLRTWPHHDENRGENQTYLFWTERNLGKASTIPDSIWAAQRIHPLGMQA</sequence>
<dbReference type="AlphaFoldDB" id="A0A317UKU2"/>
<organism evidence="1 2">
    <name type="scientific">Aspergillus eucalypticola (strain CBS 122712 / IBT 29274)</name>
    <dbReference type="NCBI Taxonomy" id="1448314"/>
    <lineage>
        <taxon>Eukaryota</taxon>
        <taxon>Fungi</taxon>
        <taxon>Dikarya</taxon>
        <taxon>Ascomycota</taxon>
        <taxon>Pezizomycotina</taxon>
        <taxon>Eurotiomycetes</taxon>
        <taxon>Eurotiomycetidae</taxon>
        <taxon>Eurotiales</taxon>
        <taxon>Aspergillaceae</taxon>
        <taxon>Aspergillus</taxon>
        <taxon>Aspergillus subgen. Circumdati</taxon>
    </lineage>
</organism>
<proteinExistence type="predicted"/>
<dbReference type="GeneID" id="37057613"/>
<dbReference type="VEuPathDB" id="FungiDB:BO83DRAFT_432965"/>
<evidence type="ECO:0000313" key="2">
    <source>
        <dbReference type="Proteomes" id="UP000246171"/>
    </source>
</evidence>
<evidence type="ECO:0000313" key="1">
    <source>
        <dbReference type="EMBL" id="PWY61716.1"/>
    </source>
</evidence>
<dbReference type="RefSeq" id="XP_025381786.1">
    <property type="nucleotide sequence ID" value="XM_025535651.1"/>
</dbReference>
<name>A0A317UKU2_ASPEC</name>
<accession>A0A317UKU2</accession>
<dbReference type="Proteomes" id="UP000246171">
    <property type="component" value="Unassembled WGS sequence"/>
</dbReference>
<reference evidence="1" key="1">
    <citation type="submission" date="2016-12" db="EMBL/GenBank/DDBJ databases">
        <title>The genomes of Aspergillus section Nigri reveals drivers in fungal speciation.</title>
        <authorList>
            <consortium name="DOE Joint Genome Institute"/>
            <person name="Vesth T.C."/>
            <person name="Nybo J."/>
            <person name="Theobald S."/>
            <person name="Brandl J."/>
            <person name="Frisvad J.C."/>
            <person name="Nielsen K.F."/>
            <person name="Lyhne E.K."/>
            <person name="Kogle M.E."/>
            <person name="Kuo A."/>
            <person name="Riley R."/>
            <person name="Clum A."/>
            <person name="Nolan M."/>
            <person name="Lipzen A."/>
            <person name="Salamov A."/>
            <person name="Henrissat B."/>
            <person name="Wiebenga A."/>
            <person name="De vries R.P."/>
            <person name="Grigoriev I.V."/>
            <person name="Mortensen U.H."/>
            <person name="Andersen M.R."/>
            <person name="Baker S.E."/>
        </authorList>
    </citation>
    <scope>NUCLEOTIDE SEQUENCE</scope>
    <source>
        <strain evidence="1">CBS 122712</strain>
    </source>
</reference>